<organism evidence="2 3">
    <name type="scientific">Eubacterium maltosivorans</name>
    <dbReference type="NCBI Taxonomy" id="2041044"/>
    <lineage>
        <taxon>Bacteria</taxon>
        <taxon>Bacillati</taxon>
        <taxon>Bacillota</taxon>
        <taxon>Clostridia</taxon>
        <taxon>Eubacteriales</taxon>
        <taxon>Eubacteriaceae</taxon>
        <taxon>Eubacterium</taxon>
    </lineage>
</organism>
<sequence length="235" mass="26547">MGITYKVRYQTMYDYMKSNPEEGAYRGAFDESRRKLRALDPVVIAKNTGCPYDEKTGDFTLDCFGQLLSIPYPHGDVFFAGTAEKPDISWRLIALNYFSHAVDLPLSGKWISYKDQPRGAVFYPNIRQNVIEPMGVFYDSCNPDILKAALPEIGFSIVENKADLSAQGFFAPRIPARIQFWAGDEDFPGAFQLLFDATISEQMHIEDSVALCSLVADLIQEQYRLKLKKTAGDNR</sequence>
<evidence type="ECO:0000313" key="3">
    <source>
        <dbReference type="Proteomes" id="UP000218387"/>
    </source>
</evidence>
<reference evidence="2 3" key="1">
    <citation type="submission" date="2018-05" db="EMBL/GenBank/DDBJ databases">
        <title>Genome comparison of Eubacterium sp.</title>
        <authorList>
            <person name="Feng Y."/>
            <person name="Sanchez-Andrea I."/>
            <person name="Stams A.J.M."/>
            <person name="De Vos W.M."/>
        </authorList>
    </citation>
    <scope>NUCLEOTIDE SEQUENCE [LARGE SCALE GENOMIC DNA]</scope>
    <source>
        <strain evidence="2 3">YI</strain>
    </source>
</reference>
<accession>A0A4V1GLH5</accession>
<protein>
    <submittedName>
        <fullName evidence="2">DUF3786 domain-containing protein</fullName>
    </submittedName>
</protein>
<dbReference type="AlphaFoldDB" id="A0A4V1GLH5"/>
<dbReference type="RefSeq" id="WP_083337187.1">
    <property type="nucleotide sequence ID" value="NZ_JADNNR010000002.1"/>
</dbReference>
<dbReference type="Proteomes" id="UP000218387">
    <property type="component" value="Chromosome"/>
</dbReference>
<dbReference type="EMBL" id="CP029487">
    <property type="protein sequence ID" value="QCT69806.1"/>
    <property type="molecule type" value="Genomic_DNA"/>
</dbReference>
<proteinExistence type="predicted"/>
<evidence type="ECO:0000259" key="1">
    <source>
        <dbReference type="Pfam" id="PF12654"/>
    </source>
</evidence>
<feature type="domain" description="DUF3786" evidence="1">
    <location>
        <begin position="40"/>
        <end position="216"/>
    </location>
</feature>
<dbReference type="KEGG" id="emt:CPZ25_000300"/>
<gene>
    <name evidence="2" type="ORF">CPZ25_000300</name>
</gene>
<name>A0A4V1GLH5_EUBML</name>
<evidence type="ECO:0000313" key="2">
    <source>
        <dbReference type="EMBL" id="QCT69806.1"/>
    </source>
</evidence>
<dbReference type="Pfam" id="PF12654">
    <property type="entry name" value="DUF3786"/>
    <property type="match status" value="1"/>
</dbReference>
<dbReference type="InterPro" id="IPR024264">
    <property type="entry name" value="DUF3786"/>
</dbReference>
<keyword evidence="3" id="KW-1185">Reference proteome</keyword>